<name>C6X8L1_METGS</name>
<dbReference type="InterPro" id="IPR049708">
    <property type="entry name" value="PP0621-like"/>
</dbReference>
<keyword evidence="2" id="KW-1185">Reference proteome</keyword>
<reference evidence="1 2" key="2">
    <citation type="journal article" date="2011" name="J. Bacteriol.">
        <title>Genomes of three methylotrophs from a single niche uncover genetic and metabolic divergence of Methylophilaceae.</title>
        <authorList>
            <person name="Lapidus A."/>
            <person name="Clum A."/>
            <person name="Labutti K."/>
            <person name="Kaluzhnaya M.G."/>
            <person name="Lim S."/>
            <person name="Beck D.A."/>
            <person name="Glavina Del Rio T."/>
            <person name="Nolan M."/>
            <person name="Mavromatis K."/>
            <person name="Huntemann M."/>
            <person name="Lucas S."/>
            <person name="Lidstrom M.E."/>
            <person name="Ivanova N."/>
            <person name="Chistoserdova L."/>
        </authorList>
    </citation>
    <scope>NUCLEOTIDE SEQUENCE [LARGE SCALE GENOMIC DNA]</scope>
    <source>
        <strain evidence="1 2">SIP3-4</strain>
    </source>
</reference>
<gene>
    <name evidence="1" type="ordered locus">Msip34_0232</name>
</gene>
<protein>
    <recommendedName>
        <fullName evidence="3">Preprotein translocase subunit YajC</fullName>
    </recommendedName>
</protein>
<dbReference type="AlphaFoldDB" id="C6X8L1"/>
<organism evidence="1 2">
    <name type="scientific">Methylovorus glucosotrophus (strain SIP3-4)</name>
    <dbReference type="NCBI Taxonomy" id="582744"/>
    <lineage>
        <taxon>Bacteria</taxon>
        <taxon>Pseudomonadati</taxon>
        <taxon>Pseudomonadota</taxon>
        <taxon>Betaproteobacteria</taxon>
        <taxon>Nitrosomonadales</taxon>
        <taxon>Methylophilaceae</taxon>
        <taxon>Methylovorus</taxon>
    </lineage>
</organism>
<evidence type="ECO:0008006" key="3">
    <source>
        <dbReference type="Google" id="ProtNLM"/>
    </source>
</evidence>
<dbReference type="HOGENOM" id="CLU_168222_1_1_4"/>
<dbReference type="Proteomes" id="UP000002743">
    <property type="component" value="Chromosome"/>
</dbReference>
<sequence length="80" mass="9090" precursor="true">MAKLLLLVVAAWLVYSILKRYAKNLDTRDTRPSGEEKMVKCAHCGVHLPQSESVRMAQTDYCSLAHAQLHSPDQTRNHEQ</sequence>
<dbReference type="KEGG" id="mei:Msip34_0232"/>
<proteinExistence type="predicted"/>
<evidence type="ECO:0000313" key="1">
    <source>
        <dbReference type="EMBL" id="ACT49481.1"/>
    </source>
</evidence>
<evidence type="ECO:0000313" key="2">
    <source>
        <dbReference type="Proteomes" id="UP000002743"/>
    </source>
</evidence>
<dbReference type="OrthoDB" id="9814432at2"/>
<accession>C6X8L1</accession>
<dbReference type="EMBL" id="CP001674">
    <property type="protein sequence ID" value="ACT49481.1"/>
    <property type="molecule type" value="Genomic_DNA"/>
</dbReference>
<dbReference type="STRING" id="582744.Msip34_0232"/>
<reference evidence="2" key="1">
    <citation type="submission" date="2009-07" db="EMBL/GenBank/DDBJ databases">
        <title>Complete sequence of chromosome of Methylovorus sp. SIP3-4.</title>
        <authorList>
            <person name="Lucas S."/>
            <person name="Copeland A."/>
            <person name="Lapidus A."/>
            <person name="Glavina del Rio T."/>
            <person name="Tice H."/>
            <person name="Bruce D."/>
            <person name="Goodwin L."/>
            <person name="Pitluck S."/>
            <person name="Clum A."/>
            <person name="Larimer F."/>
            <person name="Land M."/>
            <person name="Hauser L."/>
            <person name="Kyrpides N."/>
            <person name="Mikhailova N."/>
            <person name="Kayluzhnaya M."/>
            <person name="Chistoserdova L."/>
        </authorList>
    </citation>
    <scope>NUCLEOTIDE SEQUENCE [LARGE SCALE GENOMIC DNA]</scope>
    <source>
        <strain evidence="2">SIP3-4</strain>
    </source>
</reference>
<dbReference type="RefSeq" id="WP_013441059.1">
    <property type="nucleotide sequence ID" value="NC_012969.1"/>
</dbReference>
<dbReference type="NCBIfam" id="NF041023">
    <property type="entry name" value="PP0621_fam"/>
    <property type="match status" value="1"/>
</dbReference>